<proteinExistence type="predicted"/>
<dbReference type="PANTHER" id="PTHR33352:SF2">
    <property type="entry name" value="SLL0995 PROTEIN"/>
    <property type="match status" value="1"/>
</dbReference>
<evidence type="ECO:0000313" key="4">
    <source>
        <dbReference type="Proteomes" id="UP001054846"/>
    </source>
</evidence>
<protein>
    <submittedName>
        <fullName evidence="3">Uma2 family endonuclease</fullName>
    </submittedName>
</protein>
<feature type="domain" description="Putative restriction endonuclease" evidence="2">
    <location>
        <begin position="37"/>
        <end position="140"/>
    </location>
</feature>
<dbReference type="InterPro" id="IPR012296">
    <property type="entry name" value="Nuclease_put_TT1808"/>
</dbReference>
<keyword evidence="3" id="KW-0255">Endonuclease</keyword>
<gene>
    <name evidence="3" type="ORF">ISF26_08220</name>
</gene>
<evidence type="ECO:0000256" key="1">
    <source>
        <dbReference type="SAM" id="MobiDB-lite"/>
    </source>
</evidence>
<dbReference type="RefSeq" id="WP_230843425.1">
    <property type="nucleotide sequence ID" value="NZ_CP063845.1"/>
</dbReference>
<dbReference type="CDD" id="cd06260">
    <property type="entry name" value="DUF820-like"/>
    <property type="match status" value="1"/>
</dbReference>
<feature type="compositionally biased region" description="Basic and acidic residues" evidence="1">
    <location>
        <begin position="237"/>
        <end position="247"/>
    </location>
</feature>
<reference evidence="3 4" key="1">
    <citation type="journal article" date="2021" name="Genome Biol. Evol.">
        <title>Complete Genome Sequencing of a Novel Gloeobacter Species from a Waterfall Cave in Mexico.</title>
        <authorList>
            <person name="Saw J.H."/>
            <person name="Cardona T."/>
            <person name="Montejano G."/>
        </authorList>
    </citation>
    <scope>NUCLEOTIDE SEQUENCE [LARGE SCALE GENOMIC DNA]</scope>
    <source>
        <strain evidence="3">MG652769</strain>
    </source>
</reference>
<organism evidence="3 4">
    <name type="scientific">Gloeobacter morelensis MG652769</name>
    <dbReference type="NCBI Taxonomy" id="2781736"/>
    <lineage>
        <taxon>Bacteria</taxon>
        <taxon>Bacillati</taxon>
        <taxon>Cyanobacteriota</taxon>
        <taxon>Cyanophyceae</taxon>
        <taxon>Gloeobacterales</taxon>
        <taxon>Gloeobacteraceae</taxon>
        <taxon>Gloeobacter</taxon>
        <taxon>Gloeobacter morelensis</taxon>
    </lineage>
</organism>
<dbReference type="EMBL" id="CP063845">
    <property type="protein sequence ID" value="UFP96178.1"/>
    <property type="molecule type" value="Genomic_DNA"/>
</dbReference>
<name>A0ABY3PR34_9CYAN</name>
<feature type="compositionally biased region" description="Basic and acidic residues" evidence="1">
    <location>
        <begin position="190"/>
        <end position="228"/>
    </location>
</feature>
<accession>A0ABY3PR34</accession>
<dbReference type="Pfam" id="PF05685">
    <property type="entry name" value="Uma2"/>
    <property type="match status" value="1"/>
</dbReference>
<sequence length="247" mass="28214">MVLSPETIIYPDSDGRPMADNTEQFRWIVYIKEGLEWLFAGAPNVFVAGDLLWYPAEGNPRLCQAPDALVAFGRPKGKRGSYRQWQEAGVPPQVVFEVLSPGNGVSEMTRKFQFYQRHGVEEYYIYDPEGGTLDGFVREGAALLGIDPIQGWVSPRLGVRFELGERGELCLWRPDGMPFESYAEIAARAEHAEQRAEQERQRAEHAEQRAEQEQQRAEQERQRAEHAEQQTQRLAQRLRELGIDPQA</sequence>
<keyword evidence="4" id="KW-1185">Reference proteome</keyword>
<keyword evidence="3" id="KW-0540">Nuclease</keyword>
<dbReference type="Gene3D" id="3.90.1570.10">
    <property type="entry name" value="tt1808, chain A"/>
    <property type="match status" value="1"/>
</dbReference>
<dbReference type="PANTHER" id="PTHR33352">
    <property type="entry name" value="SLR1095 PROTEIN"/>
    <property type="match status" value="1"/>
</dbReference>
<feature type="region of interest" description="Disordered" evidence="1">
    <location>
        <begin position="190"/>
        <end position="247"/>
    </location>
</feature>
<dbReference type="GO" id="GO:0004519">
    <property type="term" value="F:endonuclease activity"/>
    <property type="evidence" value="ECO:0007669"/>
    <property type="project" value="UniProtKB-KW"/>
</dbReference>
<dbReference type="InterPro" id="IPR008538">
    <property type="entry name" value="Uma2"/>
</dbReference>
<evidence type="ECO:0000313" key="3">
    <source>
        <dbReference type="EMBL" id="UFP96178.1"/>
    </source>
</evidence>
<dbReference type="SUPFAM" id="SSF52980">
    <property type="entry name" value="Restriction endonuclease-like"/>
    <property type="match status" value="1"/>
</dbReference>
<dbReference type="InterPro" id="IPR011335">
    <property type="entry name" value="Restrct_endonuc-II-like"/>
</dbReference>
<dbReference type="Proteomes" id="UP001054846">
    <property type="component" value="Chromosome"/>
</dbReference>
<keyword evidence="3" id="KW-0378">Hydrolase</keyword>
<evidence type="ECO:0000259" key="2">
    <source>
        <dbReference type="Pfam" id="PF05685"/>
    </source>
</evidence>